<dbReference type="AlphaFoldDB" id="A0A165B0Q3"/>
<organism evidence="2 3">
    <name type="scientific">Laetiporus sulphureus 93-53</name>
    <dbReference type="NCBI Taxonomy" id="1314785"/>
    <lineage>
        <taxon>Eukaryota</taxon>
        <taxon>Fungi</taxon>
        <taxon>Dikarya</taxon>
        <taxon>Basidiomycota</taxon>
        <taxon>Agaricomycotina</taxon>
        <taxon>Agaricomycetes</taxon>
        <taxon>Polyporales</taxon>
        <taxon>Laetiporus</taxon>
    </lineage>
</organism>
<dbReference type="InParanoid" id="A0A165B0Q3"/>
<dbReference type="Proteomes" id="UP000076871">
    <property type="component" value="Unassembled WGS sequence"/>
</dbReference>
<dbReference type="RefSeq" id="XP_040757749.1">
    <property type="nucleotide sequence ID" value="XM_040913553.1"/>
</dbReference>
<gene>
    <name evidence="2" type="ORF">LAESUDRAFT_765007</name>
</gene>
<name>A0A165B0Q3_9APHY</name>
<reference evidence="2 3" key="1">
    <citation type="journal article" date="2016" name="Mol. Biol. Evol.">
        <title>Comparative Genomics of Early-Diverging Mushroom-Forming Fungi Provides Insights into the Origins of Lignocellulose Decay Capabilities.</title>
        <authorList>
            <person name="Nagy L.G."/>
            <person name="Riley R."/>
            <person name="Tritt A."/>
            <person name="Adam C."/>
            <person name="Daum C."/>
            <person name="Floudas D."/>
            <person name="Sun H."/>
            <person name="Yadav J.S."/>
            <person name="Pangilinan J."/>
            <person name="Larsson K.H."/>
            <person name="Matsuura K."/>
            <person name="Barry K."/>
            <person name="Labutti K."/>
            <person name="Kuo R."/>
            <person name="Ohm R.A."/>
            <person name="Bhattacharya S.S."/>
            <person name="Shirouzu T."/>
            <person name="Yoshinaga Y."/>
            <person name="Martin F.M."/>
            <person name="Grigoriev I.V."/>
            <person name="Hibbett D.S."/>
        </authorList>
    </citation>
    <scope>NUCLEOTIDE SEQUENCE [LARGE SCALE GENOMIC DNA]</scope>
    <source>
        <strain evidence="2 3">93-53</strain>
    </source>
</reference>
<sequence>MAEIAQSEHSVEGHLNPEGPVPRASTPSSFNNTNILAPTPRYFMTPAMLEVLPRRRGPSARLVEEFATLYPDELRTGRRFHQWECGGETRRSGKETGLRLVQPRFRNSTRSYYLARPGLPPPTEETPRFWTQPVDMHRAYTHLQNDYNHLHSRLDAARREVTEAREGRLAAKATRDRLMRQVKEYEAARTERGNQIHKLTMELEAFKKALKSSEERVKAIRRLPPPSPIRSPKKPVDKGKRRQDPGQQDIRDWVKGVGGTAGPSGLKPAHQANPEQPPSRVQTPPMSPAHSYEGDQDDELVGAHYAFPPEQPVPPPDRDRCSAAPPPASSDEVHRKSFRGPKVNLPEPFDGTKARQRHGLSM</sequence>
<evidence type="ECO:0000313" key="2">
    <source>
        <dbReference type="EMBL" id="KZT00009.1"/>
    </source>
</evidence>
<feature type="region of interest" description="Disordered" evidence="1">
    <location>
        <begin position="1"/>
        <end position="33"/>
    </location>
</feature>
<evidence type="ECO:0000256" key="1">
    <source>
        <dbReference type="SAM" id="MobiDB-lite"/>
    </source>
</evidence>
<keyword evidence="3" id="KW-1185">Reference proteome</keyword>
<accession>A0A165B0Q3</accession>
<feature type="compositionally biased region" description="Basic and acidic residues" evidence="1">
    <location>
        <begin position="234"/>
        <end position="254"/>
    </location>
</feature>
<protein>
    <submittedName>
        <fullName evidence="2">Uncharacterized protein</fullName>
    </submittedName>
</protein>
<proteinExistence type="predicted"/>
<dbReference type="GeneID" id="63830581"/>
<feature type="region of interest" description="Disordered" evidence="1">
    <location>
        <begin position="218"/>
        <end position="362"/>
    </location>
</feature>
<dbReference type="EMBL" id="KV427701">
    <property type="protein sequence ID" value="KZT00009.1"/>
    <property type="molecule type" value="Genomic_DNA"/>
</dbReference>
<evidence type="ECO:0000313" key="3">
    <source>
        <dbReference type="Proteomes" id="UP000076871"/>
    </source>
</evidence>